<dbReference type="Proteomes" id="UP001524478">
    <property type="component" value="Unassembled WGS sequence"/>
</dbReference>
<organism evidence="1 2">
    <name type="scientific">Tissierella carlieri</name>
    <dbReference type="NCBI Taxonomy" id="689904"/>
    <lineage>
        <taxon>Bacteria</taxon>
        <taxon>Bacillati</taxon>
        <taxon>Bacillota</taxon>
        <taxon>Tissierellia</taxon>
        <taxon>Tissierellales</taxon>
        <taxon>Tissierellaceae</taxon>
        <taxon>Tissierella</taxon>
    </lineage>
</organism>
<name>A0ABT1S7I3_9FIRM</name>
<proteinExistence type="predicted"/>
<dbReference type="EMBL" id="JANGAC010000002">
    <property type="protein sequence ID" value="MCQ4922312.1"/>
    <property type="molecule type" value="Genomic_DNA"/>
</dbReference>
<dbReference type="Pfam" id="PF06353">
    <property type="entry name" value="DUF1062"/>
    <property type="match status" value="1"/>
</dbReference>
<accession>A0ABT1S7I3</accession>
<evidence type="ECO:0000313" key="2">
    <source>
        <dbReference type="Proteomes" id="UP001524478"/>
    </source>
</evidence>
<dbReference type="RefSeq" id="WP_256310592.1">
    <property type="nucleotide sequence ID" value="NZ_JANGAC010000002.1"/>
</dbReference>
<sequence>MGYLRKVEYKIIQKDSYKIIRNCSGCGCKATYINTRKFRVNANGKYLDIWLIYQCEKCKHTYNLSIYERIKVTDISKFEYDKFLMNDLQFALDYGKNKQLFLKNKADIDWESIDYYIIGDDMEFKQGDYITVCNSQQLKIRTDKLVANILHISRSKAKLLEKDGTIEIMYNYFEGIIEILIKRELI</sequence>
<gene>
    <name evidence="1" type="ORF">NE686_04390</name>
</gene>
<comment type="caution">
    <text evidence="1">The sequence shown here is derived from an EMBL/GenBank/DDBJ whole genome shotgun (WGS) entry which is preliminary data.</text>
</comment>
<protein>
    <submittedName>
        <fullName evidence="1">DUF1062 domain-containing protein</fullName>
    </submittedName>
</protein>
<reference evidence="1 2" key="1">
    <citation type="submission" date="2022-06" db="EMBL/GenBank/DDBJ databases">
        <title>Isolation of gut microbiota from human fecal samples.</title>
        <authorList>
            <person name="Pamer E.G."/>
            <person name="Barat B."/>
            <person name="Waligurski E."/>
            <person name="Medina S."/>
            <person name="Paddock L."/>
            <person name="Mostad J."/>
        </authorList>
    </citation>
    <scope>NUCLEOTIDE SEQUENCE [LARGE SCALE GENOMIC DNA]</scope>
    <source>
        <strain evidence="1 2">DFI.7.95</strain>
    </source>
</reference>
<keyword evidence="2" id="KW-1185">Reference proteome</keyword>
<evidence type="ECO:0000313" key="1">
    <source>
        <dbReference type="EMBL" id="MCQ4922312.1"/>
    </source>
</evidence>
<dbReference type="InterPro" id="IPR009412">
    <property type="entry name" value="DUF1062"/>
</dbReference>